<dbReference type="EMBL" id="CM045762">
    <property type="protein sequence ID" value="KAI8012380.1"/>
    <property type="molecule type" value="Genomic_DNA"/>
</dbReference>
<sequence>MEDHKLRYLQQFLEIRNGTSVENYIVTMRDSEKEARNFYADPIRLDSNEFVEMMLLDSCFIIQLFHKFVNKELRKDDPIFQLAHIKSSIRRGLMLFENQLPFFVLMKLFNMPQNPASSLNNFVHMSRAFFKAAKLCLLSVPSVGDLEKLDIKHLLGLLHYCCCSEFHSMASQNVPIKEKFLKSSTELHEAGIKFKKDEEGSLFNIKFANGTIDTSRNYFTAYMNFLDFLVNSSEDVEILSHHGIIHNLLVDNAVVSTVLSKLGNNIVIPFLGYPEVYNNVNKHCKESWN</sequence>
<gene>
    <name evidence="1" type="ORF">LOK49_LG06G02491</name>
</gene>
<proteinExistence type="predicted"/>
<evidence type="ECO:0000313" key="1">
    <source>
        <dbReference type="EMBL" id="KAI8012380.1"/>
    </source>
</evidence>
<evidence type="ECO:0000313" key="2">
    <source>
        <dbReference type="Proteomes" id="UP001060215"/>
    </source>
</evidence>
<keyword evidence="2" id="KW-1185">Reference proteome</keyword>
<dbReference type="Proteomes" id="UP001060215">
    <property type="component" value="Chromosome 5"/>
</dbReference>
<name>A0ACC0HGP6_9ERIC</name>
<comment type="caution">
    <text evidence="1">The sequence shown here is derived from an EMBL/GenBank/DDBJ whole genome shotgun (WGS) entry which is preliminary data.</text>
</comment>
<protein>
    <submittedName>
        <fullName evidence="1">UPF0481 protein</fullName>
    </submittedName>
</protein>
<accession>A0ACC0HGP6</accession>
<organism evidence="1 2">
    <name type="scientific">Camellia lanceoleosa</name>
    <dbReference type="NCBI Taxonomy" id="1840588"/>
    <lineage>
        <taxon>Eukaryota</taxon>
        <taxon>Viridiplantae</taxon>
        <taxon>Streptophyta</taxon>
        <taxon>Embryophyta</taxon>
        <taxon>Tracheophyta</taxon>
        <taxon>Spermatophyta</taxon>
        <taxon>Magnoliopsida</taxon>
        <taxon>eudicotyledons</taxon>
        <taxon>Gunneridae</taxon>
        <taxon>Pentapetalae</taxon>
        <taxon>asterids</taxon>
        <taxon>Ericales</taxon>
        <taxon>Theaceae</taxon>
        <taxon>Camellia</taxon>
    </lineage>
</organism>
<reference evidence="1 2" key="1">
    <citation type="journal article" date="2022" name="Plant J.">
        <title>Chromosome-level genome of Camellia lanceoleosa provides a valuable resource for understanding genome evolution and self-incompatibility.</title>
        <authorList>
            <person name="Gong W."/>
            <person name="Xiao S."/>
            <person name="Wang L."/>
            <person name="Liao Z."/>
            <person name="Chang Y."/>
            <person name="Mo W."/>
            <person name="Hu G."/>
            <person name="Li W."/>
            <person name="Zhao G."/>
            <person name="Zhu H."/>
            <person name="Hu X."/>
            <person name="Ji K."/>
            <person name="Xiang X."/>
            <person name="Song Q."/>
            <person name="Yuan D."/>
            <person name="Jin S."/>
            <person name="Zhang L."/>
        </authorList>
    </citation>
    <scope>NUCLEOTIDE SEQUENCE [LARGE SCALE GENOMIC DNA]</scope>
    <source>
        <strain evidence="1">SQ_2022a</strain>
    </source>
</reference>